<organism evidence="1 3">
    <name type="scientific">Sphingomonas koreensis</name>
    <dbReference type="NCBI Taxonomy" id="93064"/>
    <lineage>
        <taxon>Bacteria</taxon>
        <taxon>Pseudomonadati</taxon>
        <taxon>Pseudomonadota</taxon>
        <taxon>Alphaproteobacteria</taxon>
        <taxon>Sphingomonadales</taxon>
        <taxon>Sphingomonadaceae</taxon>
        <taxon>Sphingomonas</taxon>
    </lineage>
</organism>
<dbReference type="Proteomes" id="UP000286681">
    <property type="component" value="Unassembled WGS sequence"/>
</dbReference>
<sequence>MLQAACARLDRLPELFASFQQLFRDHDPVGLIASVAHYGLQRGMKEDGTKSANGSRLEQHHVELLQALMLTIPQAEWPAKLSTAKAVEQVFDELPTLSMAFLAQRIVAGREVDHDDVQARTVSALQERIRFHTHAVRNWGYFGDVVAIARDIYAPLDSLFLSHHGFAATDVIEFARAMTAEMERRLNVWDRALRPAVRAGSIPRMLERYYEGFPDLVGSPEKLADAIPADASTEQVIVMLMSHAELRLPDNATYDAATLAELTGADVERAEKVLRALALKPGALASQPLEFFFLANPIWGRPLIDLGDRFLAPMPQAIMSHIHAILRRLAEEANGLKQLDRARNAYLERKLTEALGRALPGATILSGATWSLGAQGFETDAIALIDKTLLIAEAKAHHLTPQGLRGAPDRVKRHVRELVVDPSLQSARLEAVVRQAQAGSVEARSALAEAGIAAPEHIERIIRLSVSLDDLSVLSSAEGELREAGWVPDDHQLAPMMNIADLGVVADILDRPILFLHYLAERGPFQRGFELVGDELDFLGLYLENGFSFGGVPKDARFVPSGMSERIDHHYDAKDAGISVPKPKARISSYFASILDRLNARRPAGWTVIGMNLLGAAGPDEQPYVSPLLAKARKAVRRKARGVEDGAIVQARPEVARKAIVTFYVHDHDDRATLRRSIENIVATTLEENEATECVVLARHIDLWHEPYQVACIAKKDMSKSADEASEADVRDGQLVET</sequence>
<evidence type="ECO:0000313" key="1">
    <source>
        <dbReference type="EMBL" id="APR53175.1"/>
    </source>
</evidence>
<protein>
    <submittedName>
        <fullName evidence="1">Uncharacterized protein</fullName>
    </submittedName>
</protein>
<evidence type="ECO:0000313" key="2">
    <source>
        <dbReference type="EMBL" id="RSV04753.1"/>
    </source>
</evidence>
<dbReference type="RefSeq" id="WP_075151847.1">
    <property type="nucleotide sequence ID" value="NZ_CP018820.1"/>
</dbReference>
<dbReference type="EMBL" id="CP018820">
    <property type="protein sequence ID" value="APR53175.1"/>
    <property type="molecule type" value="Genomic_DNA"/>
</dbReference>
<dbReference type="AlphaFoldDB" id="A0A1L6JB69"/>
<reference evidence="2 4" key="3">
    <citation type="submission" date="2018-07" db="EMBL/GenBank/DDBJ databases">
        <title>Genomic and Epidemiologic Investigation of an Indolent Hospital Outbreak.</title>
        <authorList>
            <person name="Johnson R.C."/>
            <person name="Deming C."/>
            <person name="Conlan S."/>
            <person name="Zellmer C.J."/>
            <person name="Michelin A.V."/>
            <person name="Lee-Lin S."/>
            <person name="Thomas P.J."/>
            <person name="Park M."/>
            <person name="Weingarten R.A."/>
            <person name="Less J."/>
            <person name="Dekker J.P."/>
            <person name="Frank K.M."/>
            <person name="Musser K.A."/>
            <person name="Mcquiston J.R."/>
            <person name="Henderson D.K."/>
            <person name="Lau A.F."/>
            <person name="Palmore T.N."/>
            <person name="Segre J.A."/>
        </authorList>
    </citation>
    <scope>NUCLEOTIDE SEQUENCE [LARGE SCALE GENOMIC DNA]</scope>
    <source>
        <strain evidence="2 4">SK-NIH.Env10_0317</strain>
    </source>
</reference>
<reference evidence="1" key="1">
    <citation type="submission" date="2016-12" db="EMBL/GenBank/DDBJ databases">
        <title>Whole genome sequencing of Sphingomonas koreensis.</title>
        <authorList>
            <person name="Conlan S."/>
            <person name="Thomas P.J."/>
            <person name="Mullikin J."/>
            <person name="Palmore T.N."/>
            <person name="Frank K.M."/>
            <person name="Segre J.A."/>
        </authorList>
    </citation>
    <scope>NUCLEOTIDE SEQUENCE</scope>
    <source>
        <strain evidence="1">ABOJV</strain>
    </source>
</reference>
<dbReference type="GeneID" id="44133431"/>
<dbReference type="KEGG" id="skr:BRX40_12745"/>
<dbReference type="STRING" id="93064.BRX40_12745"/>
<proteinExistence type="predicted"/>
<name>A0A1L6JB69_9SPHN</name>
<reference evidence="3" key="2">
    <citation type="submission" date="2016-12" db="EMBL/GenBank/DDBJ databases">
        <title>Whole genome sequencing of Sphingomonas sp. ABOJV.</title>
        <authorList>
            <person name="Conlan S."/>
            <person name="Thomas P.J."/>
            <person name="Mullikin J."/>
            <person name="Palmore T.N."/>
            <person name="Frank K.M."/>
            <person name="Segre J.A."/>
        </authorList>
    </citation>
    <scope>NUCLEOTIDE SEQUENCE [LARGE SCALE GENOMIC DNA]</scope>
    <source>
        <strain evidence="3">ABOJV</strain>
    </source>
</reference>
<dbReference type="EMBL" id="QQWO01000005">
    <property type="protein sequence ID" value="RSV04753.1"/>
    <property type="molecule type" value="Genomic_DNA"/>
</dbReference>
<gene>
    <name evidence="1" type="ORF">BRX40_12745</name>
    <name evidence="2" type="ORF">CA257_07525</name>
</gene>
<evidence type="ECO:0000313" key="4">
    <source>
        <dbReference type="Proteomes" id="UP000286681"/>
    </source>
</evidence>
<keyword evidence="3" id="KW-1185">Reference proteome</keyword>
<accession>A0A1L6JB69</accession>
<evidence type="ECO:0000313" key="3">
    <source>
        <dbReference type="Proteomes" id="UP000185161"/>
    </source>
</evidence>
<dbReference type="Proteomes" id="UP000185161">
    <property type="component" value="Chromosome"/>
</dbReference>